<feature type="transmembrane region" description="Helical" evidence="9">
    <location>
        <begin position="43"/>
        <end position="66"/>
    </location>
</feature>
<evidence type="ECO:0000256" key="1">
    <source>
        <dbReference type="ARBA" id="ARBA00004385"/>
    </source>
</evidence>
<evidence type="ECO:0000256" key="6">
    <source>
        <dbReference type="ARBA" id="ARBA00022989"/>
    </source>
</evidence>
<sequence length="91" mass="10111">MDIFETLSSYYSGVLICGVLLLTAACVFAFVDFSKNTNNITDYVWRALCVTCFIVGAVLLLGLFVFSMYRKCSGSVPYARLNNTDIELTAR</sequence>
<dbReference type="EMBL" id="KF234407">
    <property type="protein sequence ID" value="AHZ33787.1"/>
    <property type="molecule type" value="Genomic_DNA"/>
</dbReference>
<dbReference type="Proteomes" id="UP000150883">
    <property type="component" value="Segment"/>
</dbReference>
<proteinExistence type="predicted"/>
<reference evidence="13 15" key="2">
    <citation type="journal article" date="2015" name="Front. Microbiol.">
        <title>Genome analysis of orf virus isolates from goats in the Fujian Province of southern China.</title>
        <authorList>
            <person name="Chi X."/>
            <person name="Zeng X."/>
            <person name="Li W."/>
            <person name="Hao W."/>
            <person name="Li M."/>
            <person name="Huang X."/>
            <person name="Huang Y."/>
            <person name="Rock D.L."/>
            <person name="Luo S."/>
            <person name="Wang S."/>
        </authorList>
    </citation>
    <scope>NUCLEOTIDE SEQUENCE [LARGE SCALE GENOMIC DNA]</scope>
    <source>
        <strain evidence="12">SJ1</strain>
        <strain evidence="11">YX</strain>
    </source>
</reference>
<organism evidence="10 14">
    <name type="scientific">Orf virus</name>
    <name type="common">ORFV</name>
    <dbReference type="NCBI Taxonomy" id="10258"/>
    <lineage>
        <taxon>Viruses</taxon>
        <taxon>Varidnaviria</taxon>
        <taxon>Bamfordvirae</taxon>
        <taxon>Nucleocytoviricota</taxon>
        <taxon>Pokkesviricetes</taxon>
        <taxon>Chitovirales</taxon>
        <taxon>Poxviridae</taxon>
        <taxon>Chordopoxvirinae</taxon>
        <taxon>Parapoxvirus</taxon>
        <taxon>Parapoxvirus orf</taxon>
    </lineage>
</organism>
<evidence type="ECO:0000313" key="11">
    <source>
        <dbReference type="EMBL" id="AKU76579.1"/>
    </source>
</evidence>
<keyword evidence="2" id="KW-0597">Phosphoprotein</keyword>
<keyword evidence="8" id="KW-1015">Disulfide bond</keyword>
<organismHost>
    <name type="scientific">Capra hircus</name>
    <name type="common">Goat</name>
    <dbReference type="NCBI Taxonomy" id="9925"/>
</organismHost>
<feature type="transmembrane region" description="Helical" evidence="9">
    <location>
        <begin position="12"/>
        <end position="31"/>
    </location>
</feature>
<keyword evidence="5" id="KW-0261">Viral envelope protein</keyword>
<evidence type="ECO:0000313" key="13">
    <source>
        <dbReference type="Proteomes" id="UP000143616"/>
    </source>
</evidence>
<dbReference type="Proteomes" id="UP000143616">
    <property type="component" value="Segment"/>
</dbReference>
<evidence type="ECO:0000256" key="5">
    <source>
        <dbReference type="ARBA" id="ARBA00022879"/>
    </source>
</evidence>
<evidence type="ECO:0000313" key="12">
    <source>
        <dbReference type="EMBL" id="AKU76967.1"/>
    </source>
</evidence>
<protein>
    <submittedName>
        <fullName evidence="10">IMV phosphorylated membrane protein</fullName>
    </submittedName>
</protein>
<dbReference type="Proteomes" id="UP000155062">
    <property type="component" value="Segment"/>
</dbReference>
<name>A0A0F6N1Z4_ORFV</name>
<evidence type="ECO:0000313" key="15">
    <source>
        <dbReference type="Proteomes" id="UP000155062"/>
    </source>
</evidence>
<dbReference type="EMBL" id="KP010353">
    <property type="protein sequence ID" value="AKU76579.1"/>
    <property type="molecule type" value="Genomic_DNA"/>
</dbReference>
<keyword evidence="6 9" id="KW-1133">Transmembrane helix</keyword>
<evidence type="ECO:0000256" key="7">
    <source>
        <dbReference type="ARBA" id="ARBA00023136"/>
    </source>
</evidence>
<comment type="subcellular location">
    <subcellularLocation>
        <location evidence="1">Virion membrane</location>
        <topology evidence="1">Multi-pass membrane protein</topology>
    </subcellularLocation>
</comment>
<dbReference type="GO" id="GO:0055036">
    <property type="term" value="C:virion membrane"/>
    <property type="evidence" value="ECO:0007669"/>
    <property type="project" value="UniProtKB-SubCell"/>
</dbReference>
<dbReference type="EMBL" id="KP010356">
    <property type="protein sequence ID" value="AKU76967.1"/>
    <property type="molecule type" value="Genomic_DNA"/>
</dbReference>
<evidence type="ECO:0000313" key="10">
    <source>
        <dbReference type="EMBL" id="AHZ33787.1"/>
    </source>
</evidence>
<evidence type="ECO:0000256" key="8">
    <source>
        <dbReference type="ARBA" id="ARBA00023157"/>
    </source>
</evidence>
<accession>A0A0F6N1Z4</accession>
<reference evidence="10 14" key="1">
    <citation type="submission" date="2013-06" db="EMBL/GenBank/DDBJ databases">
        <title>Complete genome of orf virus NA1/11 and comparative genomic with other parapoxvirus.</title>
        <authorList>
            <person name="Li W."/>
            <person name="Hao W."/>
            <person name="Ning Z."/>
            <person name="Chi X."/>
            <person name="Tong C."/>
            <person name="Gao F."/>
            <person name="Song D."/>
            <person name="Li M."/>
            <person name="Luo S."/>
        </authorList>
    </citation>
    <scope>NUCLEOTIDE SEQUENCE [LARGE SCALE GENOMIC DNA]</scope>
    <source>
        <strain evidence="10">NA1/11</strain>
    </source>
</reference>
<evidence type="ECO:0000256" key="9">
    <source>
        <dbReference type="SAM" id="Phobius"/>
    </source>
</evidence>
<organismHost>
    <name type="scientific">Homo sapiens</name>
    <name type="common">Human</name>
    <dbReference type="NCBI Taxonomy" id="9606"/>
</organismHost>
<keyword evidence="4" id="KW-0946">Virion</keyword>
<dbReference type="GO" id="GO:0019031">
    <property type="term" value="C:viral envelope"/>
    <property type="evidence" value="ECO:0007669"/>
    <property type="project" value="UniProtKB-KW"/>
</dbReference>
<keyword evidence="7 9" id="KW-0472">Membrane</keyword>
<gene>
    <name evidence="11" type="primary">ORFV090</name>
</gene>
<evidence type="ECO:0000256" key="2">
    <source>
        <dbReference type="ARBA" id="ARBA00022553"/>
    </source>
</evidence>
<evidence type="ECO:0000256" key="4">
    <source>
        <dbReference type="ARBA" id="ARBA00022844"/>
    </source>
</evidence>
<dbReference type="InterPro" id="IPR008785">
    <property type="entry name" value="Poxvirus_A14"/>
</dbReference>
<organismHost>
    <name type="scientific">Ovis aries</name>
    <name type="common">Sheep</name>
    <dbReference type="NCBI Taxonomy" id="9940"/>
</organismHost>
<evidence type="ECO:0000313" key="14">
    <source>
        <dbReference type="Proteomes" id="UP000150883"/>
    </source>
</evidence>
<dbReference type="Pfam" id="PF05767">
    <property type="entry name" value="Pox_A14"/>
    <property type="match status" value="1"/>
</dbReference>
<evidence type="ECO:0000256" key="3">
    <source>
        <dbReference type="ARBA" id="ARBA00022692"/>
    </source>
</evidence>
<keyword evidence="3 9" id="KW-0812">Transmembrane</keyword>